<feature type="repeat" description="ANK" evidence="6">
    <location>
        <begin position="416"/>
        <end position="448"/>
    </location>
</feature>
<evidence type="ECO:0000256" key="7">
    <source>
        <dbReference type="SAM" id="Coils"/>
    </source>
</evidence>
<dbReference type="Gene3D" id="1.25.40.20">
    <property type="entry name" value="Ankyrin repeat-containing domain"/>
    <property type="match status" value="1"/>
</dbReference>
<keyword evidence="2" id="KW-0053">Apoptosis</keyword>
<dbReference type="PANTHER" id="PTHR24131:SF10">
    <property type="entry name" value="ANKYRIN-REPEAT, SH3-DOMAIN, AND PROLINE-RICH-REGION CONTAINING PROTEIN, ISOFORM B"/>
    <property type="match status" value="1"/>
</dbReference>
<evidence type="ECO:0000256" key="3">
    <source>
        <dbReference type="ARBA" id="ARBA00022737"/>
    </source>
</evidence>
<dbReference type="InterPro" id="IPR002110">
    <property type="entry name" value="Ankyrin_rpt"/>
</dbReference>
<feature type="compositionally biased region" description="Basic and acidic residues" evidence="8">
    <location>
        <begin position="562"/>
        <end position="572"/>
    </location>
</feature>
<accession>A0A915IIN2</accession>
<protein>
    <submittedName>
        <fullName evidence="10">ANK_REP_REGION domain-containing protein</fullName>
    </submittedName>
</protein>
<dbReference type="GO" id="GO:0042981">
    <property type="term" value="P:regulation of apoptotic process"/>
    <property type="evidence" value="ECO:0007669"/>
    <property type="project" value="InterPro"/>
</dbReference>
<proteinExistence type="predicted"/>
<dbReference type="SUPFAM" id="SSF50044">
    <property type="entry name" value="SH3-domain"/>
    <property type="match status" value="1"/>
</dbReference>
<feature type="region of interest" description="Disordered" evidence="8">
    <location>
        <begin position="555"/>
        <end position="581"/>
    </location>
</feature>
<comment type="subcellular location">
    <subcellularLocation>
        <location evidence="1">Nucleus</location>
    </subcellularLocation>
</comment>
<evidence type="ECO:0000256" key="5">
    <source>
        <dbReference type="ARBA" id="ARBA00023242"/>
    </source>
</evidence>
<evidence type="ECO:0000256" key="1">
    <source>
        <dbReference type="ARBA" id="ARBA00004123"/>
    </source>
</evidence>
<dbReference type="AlphaFoldDB" id="A0A915IIN2"/>
<keyword evidence="9" id="KW-1185">Reference proteome</keyword>
<dbReference type="PROSITE" id="PS50088">
    <property type="entry name" value="ANK_REPEAT"/>
    <property type="match status" value="2"/>
</dbReference>
<evidence type="ECO:0000256" key="2">
    <source>
        <dbReference type="ARBA" id="ARBA00022703"/>
    </source>
</evidence>
<dbReference type="WBParaSite" id="nRc.2.0.1.t13237-RA">
    <property type="protein sequence ID" value="nRc.2.0.1.t13237-RA"/>
    <property type="gene ID" value="nRc.2.0.1.g13237"/>
</dbReference>
<keyword evidence="3" id="KW-0677">Repeat</keyword>
<keyword evidence="4 6" id="KW-0040">ANK repeat</keyword>
<evidence type="ECO:0000256" key="6">
    <source>
        <dbReference type="PROSITE-ProRule" id="PRU00023"/>
    </source>
</evidence>
<evidence type="ECO:0000313" key="9">
    <source>
        <dbReference type="Proteomes" id="UP000887565"/>
    </source>
</evidence>
<organism evidence="9 10">
    <name type="scientific">Romanomermis culicivorax</name>
    <name type="common">Nematode worm</name>
    <dbReference type="NCBI Taxonomy" id="13658"/>
    <lineage>
        <taxon>Eukaryota</taxon>
        <taxon>Metazoa</taxon>
        <taxon>Ecdysozoa</taxon>
        <taxon>Nematoda</taxon>
        <taxon>Enoplea</taxon>
        <taxon>Dorylaimia</taxon>
        <taxon>Mermithida</taxon>
        <taxon>Mermithoidea</taxon>
        <taxon>Mermithidae</taxon>
        <taxon>Romanomermis</taxon>
    </lineage>
</organism>
<keyword evidence="5" id="KW-0539">Nucleus</keyword>
<feature type="coiled-coil region" evidence="7">
    <location>
        <begin position="63"/>
        <end position="97"/>
    </location>
</feature>
<dbReference type="GO" id="GO:0005634">
    <property type="term" value="C:nucleus"/>
    <property type="evidence" value="ECO:0007669"/>
    <property type="project" value="UniProtKB-SubCell"/>
</dbReference>
<evidence type="ECO:0000313" key="10">
    <source>
        <dbReference type="WBParaSite" id="nRc.2.0.1.t13237-RA"/>
    </source>
</evidence>
<name>A0A915IIN2_ROMCU</name>
<dbReference type="InterPro" id="IPR036028">
    <property type="entry name" value="SH3-like_dom_sf"/>
</dbReference>
<dbReference type="SUPFAM" id="SSF48403">
    <property type="entry name" value="Ankyrin repeat"/>
    <property type="match status" value="1"/>
</dbReference>
<dbReference type="PROSITE" id="PS50297">
    <property type="entry name" value="ANK_REP_REGION"/>
    <property type="match status" value="2"/>
</dbReference>
<evidence type="ECO:0000256" key="8">
    <source>
        <dbReference type="SAM" id="MobiDB-lite"/>
    </source>
</evidence>
<dbReference type="InterPro" id="IPR036770">
    <property type="entry name" value="Ankyrin_rpt-contain_sf"/>
</dbReference>
<reference evidence="10" key="1">
    <citation type="submission" date="2022-11" db="UniProtKB">
        <authorList>
            <consortium name="WormBaseParasite"/>
        </authorList>
    </citation>
    <scope>IDENTIFICATION</scope>
</reference>
<dbReference type="Pfam" id="PF12796">
    <property type="entry name" value="Ank_2"/>
    <property type="match status" value="1"/>
</dbReference>
<keyword evidence="7" id="KW-0175">Coiled coil</keyword>
<dbReference type="SMART" id="SM00248">
    <property type="entry name" value="ANK"/>
    <property type="match status" value="2"/>
</dbReference>
<dbReference type="GO" id="GO:0002039">
    <property type="term" value="F:p53 binding"/>
    <property type="evidence" value="ECO:0007669"/>
    <property type="project" value="InterPro"/>
</dbReference>
<dbReference type="Proteomes" id="UP000887565">
    <property type="component" value="Unplaced"/>
</dbReference>
<dbReference type="GO" id="GO:0006915">
    <property type="term" value="P:apoptotic process"/>
    <property type="evidence" value="ECO:0007669"/>
    <property type="project" value="UniProtKB-KW"/>
</dbReference>
<dbReference type="PANTHER" id="PTHR24131">
    <property type="entry name" value="APOPTOSIS-STIMULATING OF P53 PROTEIN"/>
    <property type="match status" value="1"/>
</dbReference>
<evidence type="ECO:0000256" key="4">
    <source>
        <dbReference type="ARBA" id="ARBA00023043"/>
    </source>
</evidence>
<dbReference type="InterPro" id="IPR047163">
    <property type="entry name" value="ASPP1/2"/>
</dbReference>
<feature type="repeat" description="ANK" evidence="6">
    <location>
        <begin position="449"/>
        <end position="481"/>
    </location>
</feature>
<sequence length="634" mass="72138">MVLNGQDFSSFTTEQLEKIIEQQVQKIQSNNILVEHKKQRLEIIRNESKIFMEKNREKLADDKKTLISKIQDEKVEIDKLESSINQIKNQLIEKRSILKDLDTKIDDLTTRQKSKFEKTVVDYRPKAAVEPFSHHHKTSGVLGEAYLSSKGFLTAYNAVEEVLRSEQISSILNNNNNNSRGRRFCLYGGSGQNDEAPPPDLIPRNEKNNNATLLSLDHDPDSITIRNDTLRAAKRRSSWADSQHYQGGYSKIDDEILVENRETEHIKALLAREQQKGRSTVNLSWIFGQLPAAAASTKNEEMREKEEKRETKNGKTTTTIIDVVLPEEKMEDLITKIDIEDKIDAPGVDETPESNFKGILKKSSPFEIHYADPPPIKRRIRFDPLALLLDAALEGDLPLVKWCSEQLGTVDESNGEGITALHNAICAGHYEIVRFLVEADADVNAQDSDGWTPLHCAASCNNLPAVQFLVERGACVFAQTLNDQQTPLDKCEEDSEGFDGCSEYLKNIQDKMGKSLNESRVFAAFPFEGEHEDEFQSLEIGQELIVLDRDRKIVEDDDDGKDDEKDGNESKNNENSTTPPVIDRSKIYFEDYWWVVRKADDENVSGLVPRNYLSLYPKLSIQRHWKTKIEIDRN</sequence>